<keyword evidence="4 6" id="KW-0808">Transferase</keyword>
<reference evidence="9 10" key="1">
    <citation type="journal article" date="2016" name="Nat. Commun.">
        <title>Thousands of microbial genomes shed light on interconnected biogeochemical processes in an aquifer system.</title>
        <authorList>
            <person name="Anantharaman K."/>
            <person name="Brown C.T."/>
            <person name="Hug L.A."/>
            <person name="Sharon I."/>
            <person name="Castelle C.J."/>
            <person name="Probst A.J."/>
            <person name="Thomas B.C."/>
            <person name="Singh A."/>
            <person name="Wilkins M.J."/>
            <person name="Karaoz U."/>
            <person name="Brodie E.L."/>
            <person name="Williams K.H."/>
            <person name="Hubbard S.S."/>
            <person name="Banfield J.F."/>
        </authorList>
    </citation>
    <scope>NUCLEOTIDE SEQUENCE [LARGE SCALE GENOMIC DNA]</scope>
</reference>
<dbReference type="PRINTS" id="PR00100">
    <property type="entry name" value="AOTCASE"/>
</dbReference>
<feature type="binding site" evidence="6">
    <location>
        <begin position="133"/>
        <end position="136"/>
    </location>
    <ligand>
        <name>carbamoyl phosphate</name>
        <dbReference type="ChEBI" id="CHEBI:58228"/>
    </ligand>
</feature>
<feature type="binding site" evidence="6">
    <location>
        <begin position="228"/>
        <end position="229"/>
    </location>
    <ligand>
        <name>L-ornithine</name>
        <dbReference type="ChEBI" id="CHEBI:46911"/>
    </ligand>
</feature>
<evidence type="ECO:0000259" key="8">
    <source>
        <dbReference type="Pfam" id="PF02729"/>
    </source>
</evidence>
<evidence type="ECO:0000256" key="6">
    <source>
        <dbReference type="HAMAP-Rule" id="MF_01109"/>
    </source>
</evidence>
<comment type="pathway">
    <text evidence="1">Amino-acid biosynthesis; L-arginine biosynthesis; L-arginine from L-ornithine and carbamoyl phosphate: step 1/3.</text>
</comment>
<dbReference type="InterPro" id="IPR006130">
    <property type="entry name" value="Asp/Orn_carbamoylTrfase"/>
</dbReference>
<dbReference type="PANTHER" id="PTHR45753">
    <property type="entry name" value="ORNITHINE CARBAMOYLTRANSFERASE, MITOCHONDRIAL"/>
    <property type="match status" value="1"/>
</dbReference>
<evidence type="ECO:0000256" key="5">
    <source>
        <dbReference type="ARBA" id="ARBA00048772"/>
    </source>
</evidence>
<dbReference type="GO" id="GO:0016597">
    <property type="term" value="F:amino acid binding"/>
    <property type="evidence" value="ECO:0007669"/>
    <property type="project" value="InterPro"/>
</dbReference>
<evidence type="ECO:0000256" key="1">
    <source>
        <dbReference type="ARBA" id="ARBA00004975"/>
    </source>
</evidence>
<gene>
    <name evidence="9" type="ORF">A3J13_01245</name>
</gene>
<dbReference type="AlphaFoldDB" id="A0A1F5MGW1"/>
<name>A0A1F5MGW1_9BACT</name>
<dbReference type="HAMAP" id="MF_01109">
    <property type="entry name" value="OTCase"/>
    <property type="match status" value="1"/>
</dbReference>
<evidence type="ECO:0000313" key="10">
    <source>
        <dbReference type="Proteomes" id="UP000183317"/>
    </source>
</evidence>
<comment type="subcellular location">
    <subcellularLocation>
        <location evidence="6">Cytoplasm</location>
    </subcellularLocation>
</comment>
<feature type="binding site" evidence="6">
    <location>
        <position position="106"/>
    </location>
    <ligand>
        <name>carbamoyl phosphate</name>
        <dbReference type="ChEBI" id="CHEBI:58228"/>
    </ligand>
</feature>
<dbReference type="GO" id="GO:0042450">
    <property type="term" value="P:L-arginine biosynthetic process via ornithine"/>
    <property type="evidence" value="ECO:0007669"/>
    <property type="project" value="UniProtKB-UniRule"/>
</dbReference>
<feature type="binding site" evidence="6">
    <location>
        <position position="291"/>
    </location>
    <ligand>
        <name>carbamoyl phosphate</name>
        <dbReference type="ChEBI" id="CHEBI:58228"/>
    </ligand>
</feature>
<dbReference type="NCBIfam" id="NF001986">
    <property type="entry name" value="PRK00779.1"/>
    <property type="match status" value="1"/>
</dbReference>
<dbReference type="PRINTS" id="PR00102">
    <property type="entry name" value="OTCASE"/>
</dbReference>
<dbReference type="InterPro" id="IPR002292">
    <property type="entry name" value="Orn/put_carbamltrans"/>
</dbReference>
<dbReference type="InterPro" id="IPR036901">
    <property type="entry name" value="Asp/Orn_carbamoylTrfase_sf"/>
</dbReference>
<dbReference type="GO" id="GO:0004585">
    <property type="term" value="F:ornithine carbamoyltransferase activity"/>
    <property type="evidence" value="ECO:0007669"/>
    <property type="project" value="UniProtKB-UniRule"/>
</dbReference>
<dbReference type="GO" id="GO:0005737">
    <property type="term" value="C:cytoplasm"/>
    <property type="evidence" value="ECO:0007669"/>
    <property type="project" value="UniProtKB-SubCell"/>
</dbReference>
<feature type="binding site" evidence="6">
    <location>
        <position position="224"/>
    </location>
    <ligand>
        <name>L-ornithine</name>
        <dbReference type="ChEBI" id="CHEBI:46911"/>
    </ligand>
</feature>
<evidence type="ECO:0000256" key="3">
    <source>
        <dbReference type="ARBA" id="ARBA00013007"/>
    </source>
</evidence>
<dbReference type="GO" id="GO:0019240">
    <property type="term" value="P:citrulline biosynthetic process"/>
    <property type="evidence" value="ECO:0007669"/>
    <property type="project" value="TreeGrafter"/>
</dbReference>
<accession>A0A1F5MGW1</accession>
<comment type="similarity">
    <text evidence="2 6">Belongs to the aspartate/ornithine carbamoyltransferase superfamily. OTCase family.</text>
</comment>
<dbReference type="SUPFAM" id="SSF53671">
    <property type="entry name" value="Aspartate/ornithine carbamoyltransferase"/>
    <property type="match status" value="1"/>
</dbReference>
<dbReference type="FunFam" id="3.40.50.1370:FF:000008">
    <property type="entry name" value="Ornithine carbamoyltransferase"/>
    <property type="match status" value="1"/>
</dbReference>
<evidence type="ECO:0000313" key="9">
    <source>
        <dbReference type="EMBL" id="OGE64607.1"/>
    </source>
</evidence>
<dbReference type="Pfam" id="PF00185">
    <property type="entry name" value="OTCace"/>
    <property type="match status" value="1"/>
</dbReference>
<feature type="binding site" evidence="6">
    <location>
        <position position="165"/>
    </location>
    <ligand>
        <name>L-ornithine</name>
        <dbReference type="ChEBI" id="CHEBI:46911"/>
    </ligand>
</feature>
<dbReference type="Proteomes" id="UP000183317">
    <property type="component" value="Unassembled WGS sequence"/>
</dbReference>
<comment type="catalytic activity">
    <reaction evidence="5 6">
        <text>carbamoyl phosphate + L-ornithine = L-citrulline + phosphate + H(+)</text>
        <dbReference type="Rhea" id="RHEA:19513"/>
        <dbReference type="ChEBI" id="CHEBI:15378"/>
        <dbReference type="ChEBI" id="CHEBI:43474"/>
        <dbReference type="ChEBI" id="CHEBI:46911"/>
        <dbReference type="ChEBI" id="CHEBI:57743"/>
        <dbReference type="ChEBI" id="CHEBI:58228"/>
        <dbReference type="EC" id="2.1.3.3"/>
    </reaction>
</comment>
<comment type="caution">
    <text evidence="9">The sequence shown here is derived from an EMBL/GenBank/DDBJ whole genome shotgun (WGS) entry which is preliminary data.</text>
</comment>
<dbReference type="PANTHER" id="PTHR45753:SF3">
    <property type="entry name" value="ORNITHINE TRANSCARBAMYLASE, MITOCHONDRIAL"/>
    <property type="match status" value="1"/>
</dbReference>
<feature type="domain" description="Aspartate/ornithine carbamoyltransferase carbamoyl-P binding" evidence="8">
    <location>
        <begin position="5"/>
        <end position="146"/>
    </location>
</feature>
<dbReference type="EC" id="2.1.3.3" evidence="3 6"/>
<evidence type="ECO:0000259" key="7">
    <source>
        <dbReference type="Pfam" id="PF00185"/>
    </source>
</evidence>
<keyword evidence="6" id="KW-0963">Cytoplasm</keyword>
<dbReference type="NCBIfam" id="TIGR00658">
    <property type="entry name" value="orni_carb_tr"/>
    <property type="match status" value="1"/>
</dbReference>
<evidence type="ECO:0000256" key="2">
    <source>
        <dbReference type="ARBA" id="ARBA00007805"/>
    </source>
</evidence>
<feature type="domain" description="Aspartate/ornithine carbamoyltransferase Asp/Orn-binding" evidence="7">
    <location>
        <begin position="152"/>
        <end position="300"/>
    </location>
</feature>
<comment type="caution">
    <text evidence="6">Lacks conserved residue(s) required for the propagation of feature annotation.</text>
</comment>
<proteinExistence type="inferred from homology"/>
<dbReference type="InterPro" id="IPR024904">
    <property type="entry name" value="OTCase_ArgI"/>
</dbReference>
<dbReference type="InterPro" id="IPR006131">
    <property type="entry name" value="Asp_carbamoyltransf_Asp/Orn-bd"/>
</dbReference>
<sequence>MKNKKDLLLITDFSAKEIWDIFKLAKKLKIELKKKGKNKRLLEGKSLALIFEKQSLRTRISFEIGMAQLGGHVVYLDPRDTGIGVRESEADVARVLSSMANIIAARTYAHQTIVNIAENSKIPVINALSDIEHPCQALTDLYTIWEIKGKIKGLKIVYVGDGDNNVAHSFCLGATMLGATFVCGSPKGFWMNKDIVKKAKQYGKVLETVDPQDAVKDADVVVTDTWISMGDSDKGQRMKIFKKYQVNKDLMKFAKKDAIFMHCLPAYREKEVTAEIIDGPQSVVFQEAENRMHVQKALLIKLLDKR</sequence>
<dbReference type="Gene3D" id="3.40.50.1370">
    <property type="entry name" value="Aspartate/ornithine carbamoyltransferase"/>
    <property type="match status" value="2"/>
</dbReference>
<dbReference type="EMBL" id="MFDU01000005">
    <property type="protein sequence ID" value="OGE64607.1"/>
    <property type="molecule type" value="Genomic_DNA"/>
</dbReference>
<dbReference type="Pfam" id="PF02729">
    <property type="entry name" value="OTCace_N"/>
    <property type="match status" value="1"/>
</dbReference>
<feature type="binding site" evidence="6">
    <location>
        <begin position="263"/>
        <end position="264"/>
    </location>
    <ligand>
        <name>carbamoyl phosphate</name>
        <dbReference type="ChEBI" id="CHEBI:58228"/>
    </ligand>
</feature>
<dbReference type="InterPro" id="IPR006132">
    <property type="entry name" value="Asp/Orn_carbamoyltranf_P-bd"/>
</dbReference>
<protein>
    <recommendedName>
        <fullName evidence="3 6">Ornithine carbamoyltransferase</fullName>
        <shortName evidence="6">OTCase</shortName>
        <ecNumber evidence="3 6">2.1.3.3</ecNumber>
    </recommendedName>
</protein>
<organism evidence="9 10">
    <name type="scientific">Candidatus Daviesbacteria bacterium RIFCSPLOWO2_02_FULL_36_8</name>
    <dbReference type="NCBI Taxonomy" id="1797793"/>
    <lineage>
        <taxon>Bacteria</taxon>
        <taxon>Candidatus Daviesiibacteriota</taxon>
    </lineage>
</organism>
<evidence type="ECO:0000256" key="4">
    <source>
        <dbReference type="ARBA" id="ARBA00022679"/>
    </source>
</evidence>